<evidence type="ECO:0000313" key="2">
    <source>
        <dbReference type="Proteomes" id="UP000054321"/>
    </source>
</evidence>
<dbReference type="Proteomes" id="UP000054321">
    <property type="component" value="Unassembled WGS sequence"/>
</dbReference>
<dbReference type="InParanoid" id="A0A0C3CA15"/>
<reference evidence="1 2" key="1">
    <citation type="submission" date="2014-04" db="EMBL/GenBank/DDBJ databases">
        <authorList>
            <consortium name="DOE Joint Genome Institute"/>
            <person name="Kuo A."/>
            <person name="Martino E."/>
            <person name="Perotto S."/>
            <person name="Kohler A."/>
            <person name="Nagy L.G."/>
            <person name="Floudas D."/>
            <person name="Copeland A."/>
            <person name="Barry K.W."/>
            <person name="Cichocki N."/>
            <person name="Veneault-Fourrey C."/>
            <person name="LaButti K."/>
            <person name="Lindquist E.A."/>
            <person name="Lipzen A."/>
            <person name="Lundell T."/>
            <person name="Morin E."/>
            <person name="Murat C."/>
            <person name="Sun H."/>
            <person name="Tunlid A."/>
            <person name="Henrissat B."/>
            <person name="Grigoriev I.V."/>
            <person name="Hibbett D.S."/>
            <person name="Martin F."/>
            <person name="Nordberg H.P."/>
            <person name="Cantor M.N."/>
            <person name="Hua S.X."/>
        </authorList>
    </citation>
    <scope>NUCLEOTIDE SEQUENCE [LARGE SCALE GENOMIC DNA]</scope>
    <source>
        <strain evidence="1 2">Zn</strain>
    </source>
</reference>
<keyword evidence="2" id="KW-1185">Reference proteome</keyword>
<proteinExistence type="predicted"/>
<dbReference type="AlphaFoldDB" id="A0A0C3CA15"/>
<evidence type="ECO:0008006" key="3">
    <source>
        <dbReference type="Google" id="ProtNLM"/>
    </source>
</evidence>
<dbReference type="InterPro" id="IPR014752">
    <property type="entry name" value="Arrestin-like_C"/>
</dbReference>
<dbReference type="Gene3D" id="2.60.40.640">
    <property type="match status" value="1"/>
</dbReference>
<dbReference type="HOGENOM" id="CLU_045571_0_0_1"/>
<dbReference type="OrthoDB" id="2283785at2759"/>
<reference evidence="2" key="2">
    <citation type="submission" date="2015-01" db="EMBL/GenBank/DDBJ databases">
        <title>Evolutionary Origins and Diversification of the Mycorrhizal Mutualists.</title>
        <authorList>
            <consortium name="DOE Joint Genome Institute"/>
            <consortium name="Mycorrhizal Genomics Consortium"/>
            <person name="Kohler A."/>
            <person name="Kuo A."/>
            <person name="Nagy L.G."/>
            <person name="Floudas D."/>
            <person name="Copeland A."/>
            <person name="Barry K.W."/>
            <person name="Cichocki N."/>
            <person name="Veneault-Fourrey C."/>
            <person name="LaButti K."/>
            <person name="Lindquist E.A."/>
            <person name="Lipzen A."/>
            <person name="Lundell T."/>
            <person name="Morin E."/>
            <person name="Murat C."/>
            <person name="Riley R."/>
            <person name="Ohm R."/>
            <person name="Sun H."/>
            <person name="Tunlid A."/>
            <person name="Henrissat B."/>
            <person name="Grigoriev I.V."/>
            <person name="Hibbett D.S."/>
            <person name="Martin F."/>
        </authorList>
    </citation>
    <scope>NUCLEOTIDE SEQUENCE [LARGE SCALE GENOMIC DNA]</scope>
    <source>
        <strain evidence="2">Zn</strain>
    </source>
</reference>
<accession>A0A0C3CA15</accession>
<sequence length="438" mass="49563">MTTETTPCLRLFLDHAAKNSDRGGPITSWAPADSLTGHLELSGAEFMAIEDISMYFEGVARNWITECAEYERDPRVNKAEHKFLTQAQNIVPTTVSQRALSPERFIYEVPFHFVIPKAIARLDSEVPEHCMQLPPSLELGESITDESTGHIFAQPSISYYLRADITLNTGSGGSSMTIDTSLPVIVTPYTKEFPPTETMDFPAEFKEKESKELRRHLMSRGLGMMTVSVREPPALSYDIQSVHASTEVSVMLDFKSEGSSQIYQILQSLNFEVSPLLRIKTFYSLQSFPSLPSRSLLSLKGVMRMRDEIIKLDRKSIRGVSWKCAFQLIETPPRSASLPGGRWITHLSIPITVDTRLLPTFCTSVVARLYTTILRIKVVGARVESFNLEVPLQVVHRFPDQHQFMQTDPIRDEQRFLAFRRDSESSWLSDEALRILPE</sequence>
<dbReference type="EMBL" id="KN832886">
    <property type="protein sequence ID" value="KIM95748.1"/>
    <property type="molecule type" value="Genomic_DNA"/>
</dbReference>
<protein>
    <recommendedName>
        <fullName evidence="3">Arrestin-like N-terminal domain-containing protein</fullName>
    </recommendedName>
</protein>
<name>A0A0C3CA15_OIDMZ</name>
<organism evidence="1 2">
    <name type="scientific">Oidiodendron maius (strain Zn)</name>
    <dbReference type="NCBI Taxonomy" id="913774"/>
    <lineage>
        <taxon>Eukaryota</taxon>
        <taxon>Fungi</taxon>
        <taxon>Dikarya</taxon>
        <taxon>Ascomycota</taxon>
        <taxon>Pezizomycotina</taxon>
        <taxon>Leotiomycetes</taxon>
        <taxon>Leotiomycetes incertae sedis</taxon>
        <taxon>Myxotrichaceae</taxon>
        <taxon>Oidiodendron</taxon>
    </lineage>
</organism>
<gene>
    <name evidence="1" type="ORF">OIDMADRAFT_148793</name>
</gene>
<evidence type="ECO:0000313" key="1">
    <source>
        <dbReference type="EMBL" id="KIM95748.1"/>
    </source>
</evidence>